<evidence type="ECO:0000313" key="1">
    <source>
        <dbReference type="EMBL" id="MBZ2166323.1"/>
    </source>
</evidence>
<dbReference type="EMBL" id="JAIOUQ010000010">
    <property type="protein sequence ID" value="MBZ2166323.1"/>
    <property type="molecule type" value="Genomic_DNA"/>
</dbReference>
<dbReference type="Proteomes" id="UP000825933">
    <property type="component" value="Unassembled WGS sequence"/>
</dbReference>
<comment type="caution">
    <text evidence="1">The sequence shown here is derived from an EMBL/GenBank/DDBJ whole genome shotgun (WGS) entry which is preliminary data.</text>
</comment>
<sequence>MKSLNSNDLIFKYEAFGLKIHSEIRLPELKPLKSEKSDINIYLGEVDLPTRSVLDEGISYKLLDNTIYRFWDVIGKFKITADSIIVNSAENVDKVILRNFLLGTVFATLLRLKGLFVLHASSINMNGSAIAFSGFKGSGKSTTAMAFYNEGYPIVADDYITIQFDGDIPIIFPGFPSLRLSSKSRAAMGLNFDKSNLERNIMDKAYASVPKSFSSNKIPLKKVYILQRNKESKIIDLKPQEAFMELIKNTFSIHMFSKLELPDNFVQCERIVKNLDLSILVIPDSLEKIHEVTRMVEMDIEDKL</sequence>
<keyword evidence="2" id="KW-1185">Reference proteome</keyword>
<dbReference type="Gene3D" id="3.40.50.300">
    <property type="entry name" value="P-loop containing nucleotide triphosphate hydrolases"/>
    <property type="match status" value="1"/>
</dbReference>
<dbReference type="AlphaFoldDB" id="A0A8T5UZT8"/>
<dbReference type="InterPro" id="IPR027417">
    <property type="entry name" value="P-loop_NTPase"/>
</dbReference>
<proteinExistence type="predicted"/>
<evidence type="ECO:0000313" key="2">
    <source>
        <dbReference type="Proteomes" id="UP000825933"/>
    </source>
</evidence>
<accession>A0A8T5UZT8</accession>
<gene>
    <name evidence="1" type="ORF">K8N75_09765</name>
</gene>
<reference evidence="2" key="1">
    <citation type="journal article" date="2022" name="Microbiol. Resour. Announc.">
        <title>Draft Genome Sequence of a Methanogenic Archaeon from West Spitsbergen Permafrost.</title>
        <authorList>
            <person name="Trubitsyn V."/>
            <person name="Rivkina E."/>
            <person name="Shcherbakova V."/>
        </authorList>
    </citation>
    <scope>NUCLEOTIDE SEQUENCE [LARGE SCALE GENOMIC DNA]</scope>
    <source>
        <strain evidence="2">VT</strain>
    </source>
</reference>
<protein>
    <recommendedName>
        <fullName evidence="3">HPr kinase</fullName>
    </recommendedName>
</protein>
<dbReference type="SUPFAM" id="SSF53795">
    <property type="entry name" value="PEP carboxykinase-like"/>
    <property type="match status" value="1"/>
</dbReference>
<dbReference type="RefSeq" id="WP_223791875.1">
    <property type="nucleotide sequence ID" value="NZ_JAIOUQ010000010.1"/>
</dbReference>
<name>A0A8T5UZT8_9EURY</name>
<organism evidence="1 2">
    <name type="scientific">Methanobacterium spitsbergense</name>
    <dbReference type="NCBI Taxonomy" id="2874285"/>
    <lineage>
        <taxon>Archaea</taxon>
        <taxon>Methanobacteriati</taxon>
        <taxon>Methanobacteriota</taxon>
        <taxon>Methanomada group</taxon>
        <taxon>Methanobacteria</taxon>
        <taxon>Methanobacteriales</taxon>
        <taxon>Methanobacteriaceae</taxon>
        <taxon>Methanobacterium</taxon>
    </lineage>
</organism>
<evidence type="ECO:0008006" key="3">
    <source>
        <dbReference type="Google" id="ProtNLM"/>
    </source>
</evidence>